<comment type="caution">
    <text evidence="1">The sequence shown here is derived from an EMBL/GenBank/DDBJ whole genome shotgun (WGS) entry which is preliminary data.</text>
</comment>
<proteinExistence type="predicted"/>
<gene>
    <name evidence="1" type="ORF">MILVUS5_LOCUS17609</name>
</gene>
<keyword evidence="2" id="KW-1185">Reference proteome</keyword>
<reference evidence="1" key="1">
    <citation type="submission" date="2023-10" db="EMBL/GenBank/DDBJ databases">
        <authorList>
            <person name="Rodriguez Cubillos JULIANA M."/>
            <person name="De Vega J."/>
        </authorList>
    </citation>
    <scope>NUCLEOTIDE SEQUENCE</scope>
</reference>
<sequence length="143" mass="16518">MIMSAPAPVAIGTRGTIGSLVRKEIEYFTSQKGNSQKSQPHFVNMVSSKPKASFWMLLKRKKQRSPNEFLPKTCSVRQVTETNHFSRITGYSYRIMTSTESLWSYYVAFYSMLPQWAVLSIYFGFHVDLKFSPYFLMYVAPTL</sequence>
<evidence type="ECO:0000313" key="1">
    <source>
        <dbReference type="EMBL" id="CAJ2649524.1"/>
    </source>
</evidence>
<dbReference type="EMBL" id="CASHSV030000109">
    <property type="protein sequence ID" value="CAJ2649524.1"/>
    <property type="molecule type" value="Genomic_DNA"/>
</dbReference>
<accession>A0ACB0JZY1</accession>
<evidence type="ECO:0000313" key="2">
    <source>
        <dbReference type="Proteomes" id="UP001177021"/>
    </source>
</evidence>
<name>A0ACB0JZY1_TRIPR</name>
<protein>
    <submittedName>
        <fullName evidence="1">Uncharacterized protein</fullName>
    </submittedName>
</protein>
<organism evidence="1 2">
    <name type="scientific">Trifolium pratense</name>
    <name type="common">Red clover</name>
    <dbReference type="NCBI Taxonomy" id="57577"/>
    <lineage>
        <taxon>Eukaryota</taxon>
        <taxon>Viridiplantae</taxon>
        <taxon>Streptophyta</taxon>
        <taxon>Embryophyta</taxon>
        <taxon>Tracheophyta</taxon>
        <taxon>Spermatophyta</taxon>
        <taxon>Magnoliopsida</taxon>
        <taxon>eudicotyledons</taxon>
        <taxon>Gunneridae</taxon>
        <taxon>Pentapetalae</taxon>
        <taxon>rosids</taxon>
        <taxon>fabids</taxon>
        <taxon>Fabales</taxon>
        <taxon>Fabaceae</taxon>
        <taxon>Papilionoideae</taxon>
        <taxon>50 kb inversion clade</taxon>
        <taxon>NPAAA clade</taxon>
        <taxon>Hologalegina</taxon>
        <taxon>IRL clade</taxon>
        <taxon>Trifolieae</taxon>
        <taxon>Trifolium</taxon>
    </lineage>
</organism>
<dbReference type="Proteomes" id="UP001177021">
    <property type="component" value="Unassembled WGS sequence"/>
</dbReference>